<comment type="caution">
    <text evidence="5">The sequence shown here is derived from an EMBL/GenBank/DDBJ whole genome shotgun (WGS) entry which is preliminary data.</text>
</comment>
<dbReference type="GO" id="GO:0008813">
    <property type="term" value="F:chorismate lyase activity"/>
    <property type="evidence" value="ECO:0007669"/>
    <property type="project" value="InterPro"/>
</dbReference>
<accession>A0A2S9K0X7</accession>
<dbReference type="PANTHER" id="PTHR38683">
    <property type="entry name" value="CHORISMATE PYRUVATE-LYASE"/>
    <property type="match status" value="1"/>
</dbReference>
<keyword evidence="1" id="KW-0963">Cytoplasm</keyword>
<evidence type="ECO:0000313" key="6">
    <source>
        <dbReference type="Proteomes" id="UP000238589"/>
    </source>
</evidence>
<evidence type="ECO:0000256" key="3">
    <source>
        <dbReference type="ARBA" id="ARBA00023239"/>
    </source>
</evidence>
<dbReference type="InterPro" id="IPR007440">
    <property type="entry name" value="Chorismate--pyruvate_lyase"/>
</dbReference>
<keyword evidence="2" id="KW-0831">Ubiquinone biosynthesis</keyword>
<dbReference type="Pfam" id="PF04345">
    <property type="entry name" value="Chor_lyase"/>
    <property type="match status" value="1"/>
</dbReference>
<evidence type="ECO:0000256" key="1">
    <source>
        <dbReference type="ARBA" id="ARBA00022490"/>
    </source>
</evidence>
<dbReference type="EMBL" id="PVLQ01000093">
    <property type="protein sequence ID" value="PRD64096.1"/>
    <property type="molecule type" value="Genomic_DNA"/>
</dbReference>
<evidence type="ECO:0000256" key="4">
    <source>
        <dbReference type="ARBA" id="ARBA00023317"/>
    </source>
</evidence>
<dbReference type="Proteomes" id="UP000238589">
    <property type="component" value="Unassembled WGS sequence"/>
</dbReference>
<dbReference type="PANTHER" id="PTHR38683:SF1">
    <property type="entry name" value="CHORISMATE PYRUVATE-LYASE"/>
    <property type="match status" value="1"/>
</dbReference>
<dbReference type="Gene3D" id="3.40.1410.10">
    <property type="entry name" value="Chorismate lyase-like"/>
    <property type="match status" value="1"/>
</dbReference>
<protein>
    <recommendedName>
        <fullName evidence="7">Chorismate pyruvate-lyase</fullName>
    </recommendedName>
</protein>
<evidence type="ECO:0000256" key="2">
    <source>
        <dbReference type="ARBA" id="ARBA00022688"/>
    </source>
</evidence>
<dbReference type="GO" id="GO:0006744">
    <property type="term" value="P:ubiquinone biosynthetic process"/>
    <property type="evidence" value="ECO:0007669"/>
    <property type="project" value="UniProtKB-KW"/>
</dbReference>
<dbReference type="SUPFAM" id="SSF64288">
    <property type="entry name" value="Chorismate lyase-like"/>
    <property type="match status" value="1"/>
</dbReference>
<dbReference type="AlphaFoldDB" id="A0A2S9K0X7"/>
<name>A0A2S9K0X7_9BURK</name>
<sequence length="175" mass="19500">MHHLPCMAESWVAAGDLRALTDSPAARSWLTERGSLTLRLRLHHPGLAVRVVDEGPSYLLPDEAERLGLAPGSPAWVREVTLHAPGLDLVAARSAIPHWSPDNPWHEVQRLGTRALGELLFSDPVLERSDFEFTLGTGWHRHGSAPSELRLTRRCLYHRHAAPLLLTERFLQLAA</sequence>
<proteinExistence type="predicted"/>
<dbReference type="InterPro" id="IPR028978">
    <property type="entry name" value="Chorismate_lyase_/UTRA_dom_sf"/>
</dbReference>
<dbReference type="GO" id="GO:0005829">
    <property type="term" value="C:cytosol"/>
    <property type="evidence" value="ECO:0007669"/>
    <property type="project" value="TreeGrafter"/>
</dbReference>
<keyword evidence="6" id="KW-1185">Reference proteome</keyword>
<evidence type="ECO:0008006" key="7">
    <source>
        <dbReference type="Google" id="ProtNLM"/>
    </source>
</evidence>
<keyword evidence="4" id="KW-0670">Pyruvate</keyword>
<keyword evidence="3" id="KW-0456">Lyase</keyword>
<dbReference type="RefSeq" id="WP_105749588.1">
    <property type="nucleotide sequence ID" value="NZ_PVLQ01000093.1"/>
</dbReference>
<evidence type="ECO:0000313" key="5">
    <source>
        <dbReference type="EMBL" id="PRD64096.1"/>
    </source>
</evidence>
<gene>
    <name evidence="5" type="ORF">C6P64_16235</name>
</gene>
<dbReference type="OrthoDB" id="8606430at2"/>
<organism evidence="5 6">
    <name type="scientific">Malikia granosa</name>
    <dbReference type="NCBI Taxonomy" id="263067"/>
    <lineage>
        <taxon>Bacteria</taxon>
        <taxon>Pseudomonadati</taxon>
        <taxon>Pseudomonadota</taxon>
        <taxon>Betaproteobacteria</taxon>
        <taxon>Burkholderiales</taxon>
        <taxon>Comamonadaceae</taxon>
        <taxon>Malikia</taxon>
    </lineage>
</organism>
<reference evidence="5 6" key="1">
    <citation type="submission" date="2018-03" db="EMBL/GenBank/DDBJ databases">
        <title>Comparative genomics illustrates the genes involved in a hyperalkaliphilic mechanisms of Serpentinomonas isolated from highly-alkaline calcium-rich serpentinized springs.</title>
        <authorList>
            <person name="Suzuki S."/>
            <person name="Ishii S."/>
            <person name="Walworth N."/>
            <person name="Bird L."/>
            <person name="Kuenen J.G."/>
            <person name="Nealson K.H."/>
        </authorList>
    </citation>
    <scope>NUCLEOTIDE SEQUENCE [LARGE SCALE GENOMIC DNA]</scope>
    <source>
        <strain evidence="5 6">P1</strain>
    </source>
</reference>